<reference evidence="2" key="1">
    <citation type="submission" date="2016-05" db="EMBL/GenBank/DDBJ databases">
        <authorList>
            <person name="Holder M.E."/>
            <person name="Ajami N.J."/>
            <person name="Petrosino J.F."/>
        </authorList>
    </citation>
    <scope>NUCLEOTIDE SEQUENCE [LARGE SCALE GENOMIC DNA]</scope>
    <source>
        <strain evidence="2">ATCC 700696</strain>
    </source>
</reference>
<keyword evidence="2" id="KW-1185">Reference proteome</keyword>
<dbReference type="EMBL" id="CP016199">
    <property type="protein sequence ID" value="ASS37456.1"/>
    <property type="molecule type" value="Genomic_DNA"/>
</dbReference>
<evidence type="ECO:0000313" key="2">
    <source>
        <dbReference type="Proteomes" id="UP000214689"/>
    </source>
</evidence>
<sequence length="120" mass="13153">MTDLVNIRLSKEANDIAETLVETGKFENVITATKFALAYALKNYFEEFDPGNYAVSDSGGNNYNIGTVDKDGQLSQLLRAIYPGLETPYIYARALMVYGLLKIGELIETNGMPAVSSLCD</sequence>
<dbReference type="AlphaFoldDB" id="A0A223AR85"/>
<organism evidence="1 2">
    <name type="scientific">Mogibacterium pumilum</name>
    <dbReference type="NCBI Taxonomy" id="86332"/>
    <lineage>
        <taxon>Bacteria</taxon>
        <taxon>Bacillati</taxon>
        <taxon>Bacillota</taxon>
        <taxon>Clostridia</taxon>
        <taxon>Peptostreptococcales</taxon>
        <taxon>Anaerovoracaceae</taxon>
        <taxon>Mogibacterium</taxon>
    </lineage>
</organism>
<dbReference type="RefSeq" id="WP_094233683.1">
    <property type="nucleotide sequence ID" value="NZ_CP016199.1"/>
</dbReference>
<dbReference type="Proteomes" id="UP000214689">
    <property type="component" value="Chromosome"/>
</dbReference>
<name>A0A223AR85_9FIRM</name>
<dbReference type="OrthoDB" id="2083548at2"/>
<proteinExistence type="predicted"/>
<evidence type="ECO:0000313" key="1">
    <source>
        <dbReference type="EMBL" id="ASS37456.1"/>
    </source>
</evidence>
<accession>A0A223AR85</accession>
<gene>
    <name evidence="1" type="ORF">AXF17_02560</name>
</gene>
<protein>
    <submittedName>
        <fullName evidence="1">Uncharacterized protein</fullName>
    </submittedName>
</protein>